<keyword evidence="2 7" id="KW-0813">Transport</keyword>
<feature type="transmembrane region" description="Helical" evidence="7">
    <location>
        <begin position="244"/>
        <end position="261"/>
    </location>
</feature>
<sequence length="333" mass="36061">MTTTSNDTVATGAEQEAARLLRGPRAGRRRPVRDDHRPAARRTTAPPFWPFVAPALVVYLVLYVGPALFGLGASFTRWQGLGSPMSFDGLGNYVRMLRDPGVGRALLNTGVLMVVGLLGVLAVSMVALLVLQRMRGRRFVRVVIFIPYLISPIAIGVAFGFLLDPEGLLNSLLSLVRLEGLRQSWLGPDLVFQCVILAVIWSLSGLAIVLLMAAVDNIPHSLYENADLAGATALQRLTHITVPLSRGILGVVVTLCMIQLMKVFDLVYTLTGATGVPPYAARTFAVEQYVTLAPVEGRPDFGYGAAMGVAFVILVTVLVVAMRRIMRSETIEY</sequence>
<dbReference type="InterPro" id="IPR035906">
    <property type="entry name" value="MetI-like_sf"/>
</dbReference>
<feature type="transmembrane region" description="Helical" evidence="7">
    <location>
        <begin position="301"/>
        <end position="321"/>
    </location>
</feature>
<proteinExistence type="inferred from homology"/>
<comment type="caution">
    <text evidence="10">The sequence shown here is derived from an EMBL/GenBank/DDBJ whole genome shotgun (WGS) entry which is preliminary data.</text>
</comment>
<feature type="transmembrane region" description="Helical" evidence="7">
    <location>
        <begin position="142"/>
        <end position="163"/>
    </location>
</feature>
<dbReference type="RefSeq" id="WP_094406459.1">
    <property type="nucleotide sequence ID" value="NZ_NMVO01000017.1"/>
</dbReference>
<evidence type="ECO:0000259" key="9">
    <source>
        <dbReference type="PROSITE" id="PS50928"/>
    </source>
</evidence>
<feature type="region of interest" description="Disordered" evidence="8">
    <location>
        <begin position="1"/>
        <end position="40"/>
    </location>
</feature>
<evidence type="ECO:0000256" key="5">
    <source>
        <dbReference type="ARBA" id="ARBA00022989"/>
    </source>
</evidence>
<evidence type="ECO:0000256" key="6">
    <source>
        <dbReference type="ARBA" id="ARBA00023136"/>
    </source>
</evidence>
<dbReference type="EMBL" id="NMVO01000017">
    <property type="protein sequence ID" value="OYO09505.1"/>
    <property type="molecule type" value="Genomic_DNA"/>
</dbReference>
<keyword evidence="11" id="KW-1185">Reference proteome</keyword>
<dbReference type="InterPro" id="IPR050809">
    <property type="entry name" value="UgpAE/MalFG_permease"/>
</dbReference>
<dbReference type="Gene3D" id="1.10.3720.10">
    <property type="entry name" value="MetI-like"/>
    <property type="match status" value="1"/>
</dbReference>
<dbReference type="GO" id="GO:0055085">
    <property type="term" value="P:transmembrane transport"/>
    <property type="evidence" value="ECO:0007669"/>
    <property type="project" value="InterPro"/>
</dbReference>
<dbReference type="PANTHER" id="PTHR43227">
    <property type="entry name" value="BLL4140 PROTEIN"/>
    <property type="match status" value="1"/>
</dbReference>
<accession>A0A255G0W1</accession>
<evidence type="ECO:0000256" key="2">
    <source>
        <dbReference type="ARBA" id="ARBA00022448"/>
    </source>
</evidence>
<dbReference type="PANTHER" id="PTHR43227:SF8">
    <property type="entry name" value="DIACETYLCHITOBIOSE UPTAKE SYSTEM PERMEASE PROTEIN DASB"/>
    <property type="match status" value="1"/>
</dbReference>
<comment type="similarity">
    <text evidence="7">Belongs to the binding-protein-dependent transport system permease family.</text>
</comment>
<evidence type="ECO:0000256" key="4">
    <source>
        <dbReference type="ARBA" id="ARBA00022692"/>
    </source>
</evidence>
<feature type="domain" description="ABC transmembrane type-1" evidence="9">
    <location>
        <begin position="106"/>
        <end position="322"/>
    </location>
</feature>
<dbReference type="AlphaFoldDB" id="A0A255G0W1"/>
<dbReference type="Pfam" id="PF00528">
    <property type="entry name" value="BPD_transp_1"/>
    <property type="match status" value="1"/>
</dbReference>
<evidence type="ECO:0000313" key="11">
    <source>
        <dbReference type="Proteomes" id="UP000215896"/>
    </source>
</evidence>
<feature type="transmembrane region" description="Helical" evidence="7">
    <location>
        <begin position="190"/>
        <end position="215"/>
    </location>
</feature>
<keyword evidence="4 7" id="KW-0812">Transmembrane</keyword>
<feature type="transmembrane region" description="Helical" evidence="7">
    <location>
        <begin position="51"/>
        <end position="75"/>
    </location>
</feature>
<dbReference type="GO" id="GO:0005886">
    <property type="term" value="C:plasma membrane"/>
    <property type="evidence" value="ECO:0007669"/>
    <property type="project" value="UniProtKB-SubCell"/>
</dbReference>
<evidence type="ECO:0000256" key="1">
    <source>
        <dbReference type="ARBA" id="ARBA00004651"/>
    </source>
</evidence>
<dbReference type="OrthoDB" id="9804439at2"/>
<keyword evidence="6 7" id="KW-0472">Membrane</keyword>
<dbReference type="SUPFAM" id="SSF161098">
    <property type="entry name" value="MetI-like"/>
    <property type="match status" value="1"/>
</dbReference>
<keyword evidence="3" id="KW-1003">Cell membrane</keyword>
<dbReference type="InterPro" id="IPR000515">
    <property type="entry name" value="MetI-like"/>
</dbReference>
<reference evidence="10 11" key="1">
    <citation type="submission" date="2017-07" db="EMBL/GenBank/DDBJ databases">
        <title>Draft whole genome sequences of clinical Proprionibacteriaceae strains.</title>
        <authorList>
            <person name="Bernier A.-M."/>
            <person name="Bernard K."/>
            <person name="Domingo M.-C."/>
        </authorList>
    </citation>
    <scope>NUCLEOTIDE SEQUENCE [LARGE SCALE GENOMIC DNA]</scope>
    <source>
        <strain evidence="10 11">NML 030167</strain>
    </source>
</reference>
<feature type="transmembrane region" description="Helical" evidence="7">
    <location>
        <begin position="105"/>
        <end position="130"/>
    </location>
</feature>
<evidence type="ECO:0000256" key="7">
    <source>
        <dbReference type="RuleBase" id="RU363032"/>
    </source>
</evidence>
<comment type="subcellular location">
    <subcellularLocation>
        <location evidence="1 7">Cell membrane</location>
        <topology evidence="1 7">Multi-pass membrane protein</topology>
    </subcellularLocation>
</comment>
<dbReference type="CDD" id="cd06261">
    <property type="entry name" value="TM_PBP2"/>
    <property type="match status" value="1"/>
</dbReference>
<evidence type="ECO:0000256" key="8">
    <source>
        <dbReference type="SAM" id="MobiDB-lite"/>
    </source>
</evidence>
<evidence type="ECO:0000256" key="3">
    <source>
        <dbReference type="ARBA" id="ARBA00022475"/>
    </source>
</evidence>
<name>A0A255G0W1_9ACTN</name>
<organism evidence="10 11">
    <name type="scientific">Enemella evansiae</name>
    <dbReference type="NCBI Taxonomy" id="2016499"/>
    <lineage>
        <taxon>Bacteria</taxon>
        <taxon>Bacillati</taxon>
        <taxon>Actinomycetota</taxon>
        <taxon>Actinomycetes</taxon>
        <taxon>Propionibacteriales</taxon>
        <taxon>Propionibacteriaceae</taxon>
        <taxon>Enemella</taxon>
    </lineage>
</organism>
<keyword evidence="5 7" id="KW-1133">Transmembrane helix</keyword>
<dbReference type="Proteomes" id="UP000215896">
    <property type="component" value="Unassembled WGS sequence"/>
</dbReference>
<evidence type="ECO:0000313" key="10">
    <source>
        <dbReference type="EMBL" id="OYO09505.1"/>
    </source>
</evidence>
<gene>
    <name evidence="10" type="ORF">CGZ94_17655</name>
</gene>
<protein>
    <recommendedName>
        <fullName evidence="9">ABC transmembrane type-1 domain-containing protein</fullName>
    </recommendedName>
</protein>
<dbReference type="PROSITE" id="PS50928">
    <property type="entry name" value="ABC_TM1"/>
    <property type="match status" value="1"/>
</dbReference>